<evidence type="ECO:0000256" key="1">
    <source>
        <dbReference type="SAM" id="MobiDB-lite"/>
    </source>
</evidence>
<feature type="compositionally biased region" description="Low complexity" evidence="1">
    <location>
        <begin position="447"/>
        <end position="456"/>
    </location>
</feature>
<reference evidence="2" key="1">
    <citation type="submission" date="2024-06" db="EMBL/GenBank/DDBJ databases">
        <title>Genome assembly of the Oeneis chryxus ivallda.</title>
        <authorList>
            <person name="MacDonald Z."/>
            <person name="Shaffer H.B."/>
            <person name="Gillespie T."/>
            <person name="Marimuthu M.P.A."/>
            <person name="Nguyen O."/>
            <person name="Fairbairn C.W."/>
            <person name="Seligmann W.E."/>
            <person name="Escalona M."/>
            <person name="Miller C."/>
            <person name="Toffelmier E."/>
        </authorList>
    </citation>
    <scope>NUCLEOTIDE SEQUENCE</scope>
    <source>
        <strain evidence="2">CCGP_102_HBS-TG_Oc004</strain>
    </source>
</reference>
<dbReference type="EMBL" id="CP158587">
    <property type="protein sequence ID" value="XCA34809.1"/>
    <property type="molecule type" value="Genomic_DNA"/>
</dbReference>
<proteinExistence type="predicted"/>
<name>A0AAU7YMD7_9RICK</name>
<accession>A0AAU7YMD7</accession>
<feature type="region of interest" description="Disordered" evidence="1">
    <location>
        <begin position="374"/>
        <end position="487"/>
    </location>
</feature>
<evidence type="ECO:0000313" key="2">
    <source>
        <dbReference type="EMBL" id="XCA34809.1"/>
    </source>
</evidence>
<sequence length="487" mass="54659">MPNKSEINRELVRAFNVVLHYNDAIATNLVVEKGSYKDHIVISFDKNMNKEQCMNYLNKLKGSIVNVFYNGDEDTQYNFAKLSFDMNSFPFKCDKKFLEKDIKGKYKFSMPIDNKVVFNLKCLLANEFAANAKRALIKEYDEEYVVEHGGCEEIEVKDKKTYLYAIDFDLDDKKLQDHFKNSLLSEIGKHTKCPKESLEIKDNEIYIKSNIFDEIEFINSIVRNTSMVEYRIFEVSNSDDLPSVDRKFSLVDLFCKAGTLVNTIMRVPCSDAIRPKFVTKGEKSILIPGSNYGSDKLIILKREEADHLNKIFGMDVLNNMEDYIDDDARSDLKLTGEGIYAIDCADRDITYCVMNKVIESSVINKDHKLSIDPARVPAMKPQTLAPSEEKVGTDGPSADSGFGGSPKNSAIGKSHTGNSSKFLRPDYYGEGKGGGDASAKDSGFGHSSARSSARSSFNKPKTIFNQSSISQPDQSSSKKRTSTCCIL</sequence>
<organism evidence="2">
    <name type="scientific">Wolbachia endosymbiont of Oeneis ivallda</name>
    <dbReference type="NCBI Taxonomy" id="3171168"/>
    <lineage>
        <taxon>Bacteria</taxon>
        <taxon>Pseudomonadati</taxon>
        <taxon>Pseudomonadota</taxon>
        <taxon>Alphaproteobacteria</taxon>
        <taxon>Rickettsiales</taxon>
        <taxon>Anaplasmataceae</taxon>
        <taxon>Wolbachieae</taxon>
        <taxon>Wolbachia</taxon>
    </lineage>
</organism>
<dbReference type="AlphaFoldDB" id="A0AAU7YMD7"/>
<gene>
    <name evidence="2" type="ORF">ABS861_05525</name>
</gene>
<protein>
    <submittedName>
        <fullName evidence="2">Uncharacterized protein</fullName>
    </submittedName>
</protein>
<feature type="compositionally biased region" description="Low complexity" evidence="1">
    <location>
        <begin position="466"/>
        <end position="475"/>
    </location>
</feature>